<dbReference type="eggNOG" id="COG4603">
    <property type="taxonomic scope" value="Bacteria"/>
</dbReference>
<evidence type="ECO:0000256" key="5">
    <source>
        <dbReference type="ARBA" id="ARBA00023136"/>
    </source>
</evidence>
<reference evidence="7 8" key="1">
    <citation type="journal article" date="2014" name="Genome Biol. Evol.">
        <title>Acetic acid bacteria genomes reveal functional traits for adaptation to life in insect guts.</title>
        <authorList>
            <person name="Chouaia B."/>
            <person name="Gaiarsa S."/>
            <person name="Crotti E."/>
            <person name="Comandatore F."/>
            <person name="Degli Esposti M."/>
            <person name="Ricci I."/>
            <person name="Alma A."/>
            <person name="Favia G."/>
            <person name="Bandi C."/>
            <person name="Daffonchio D."/>
        </authorList>
    </citation>
    <scope>NUCLEOTIDE SEQUENCE [LARGE SCALE GENOMIC DNA]</scope>
    <source>
        <strain evidence="7 8">SF2.1</strain>
    </source>
</reference>
<evidence type="ECO:0000256" key="2">
    <source>
        <dbReference type="ARBA" id="ARBA00022475"/>
    </source>
</evidence>
<dbReference type="EMBL" id="CBLX010000016">
    <property type="protein sequence ID" value="CDG40342.1"/>
    <property type="molecule type" value="Genomic_DNA"/>
</dbReference>
<feature type="transmembrane region" description="Helical" evidence="6">
    <location>
        <begin position="183"/>
        <end position="210"/>
    </location>
</feature>
<dbReference type="RefSeq" id="WP_023978758.1">
    <property type="nucleotide sequence ID" value="NZ_CBLX010000016.1"/>
</dbReference>
<keyword evidence="3 6" id="KW-0812">Transmembrane</keyword>
<feature type="transmembrane region" description="Helical" evidence="6">
    <location>
        <begin position="139"/>
        <end position="163"/>
    </location>
</feature>
<feature type="transmembrane region" description="Helical" evidence="6">
    <location>
        <begin position="292"/>
        <end position="312"/>
    </location>
</feature>
<feature type="transmembrane region" description="Helical" evidence="6">
    <location>
        <begin position="240"/>
        <end position="260"/>
    </location>
</feature>
<dbReference type="AlphaFoldDB" id="A0A060QLH0"/>
<feature type="transmembrane region" description="Helical" evidence="6">
    <location>
        <begin position="266"/>
        <end position="285"/>
    </location>
</feature>
<protein>
    <submittedName>
        <fullName evidence="7">ABC-type uncharacterized transport system, permease component</fullName>
    </submittedName>
</protein>
<evidence type="ECO:0000256" key="4">
    <source>
        <dbReference type="ARBA" id="ARBA00022989"/>
    </source>
</evidence>
<keyword evidence="4 6" id="KW-1133">Transmembrane helix</keyword>
<evidence type="ECO:0000256" key="1">
    <source>
        <dbReference type="ARBA" id="ARBA00004651"/>
    </source>
</evidence>
<dbReference type="Proteomes" id="UP000027583">
    <property type="component" value="Unassembled WGS sequence"/>
</dbReference>
<feature type="transmembrane region" description="Helical" evidence="6">
    <location>
        <begin position="113"/>
        <end position="132"/>
    </location>
</feature>
<feature type="transmembrane region" description="Helical" evidence="6">
    <location>
        <begin position="20"/>
        <end position="50"/>
    </location>
</feature>
<gene>
    <name evidence="7" type="ORF">ASAP_2297</name>
</gene>
<proteinExistence type="predicted"/>
<feature type="transmembrane region" description="Helical" evidence="6">
    <location>
        <begin position="318"/>
        <end position="340"/>
    </location>
</feature>
<evidence type="ECO:0000256" key="6">
    <source>
        <dbReference type="SAM" id="Phobius"/>
    </source>
</evidence>
<dbReference type="GO" id="GO:0022857">
    <property type="term" value="F:transmembrane transporter activity"/>
    <property type="evidence" value="ECO:0007669"/>
    <property type="project" value="InterPro"/>
</dbReference>
<evidence type="ECO:0000256" key="3">
    <source>
        <dbReference type="ARBA" id="ARBA00022692"/>
    </source>
</evidence>
<comment type="subcellular location">
    <subcellularLocation>
        <location evidence="1">Cell membrane</location>
        <topology evidence="1">Multi-pass membrane protein</topology>
    </subcellularLocation>
</comment>
<accession>A0A060QLH0</accession>
<reference evidence="7 8" key="2">
    <citation type="journal article" date="2014" name="PLoS ONE">
        <title>Evolution of mitochondria reconstructed from the energy metabolism of living bacteria.</title>
        <authorList>
            <person name="Degli Esposti M."/>
            <person name="Chouaia B."/>
            <person name="Comandatore F."/>
            <person name="Crotti E."/>
            <person name="Sassera D."/>
            <person name="Lievens P.M."/>
            <person name="Daffonchio D."/>
            <person name="Bandi C."/>
        </authorList>
    </citation>
    <scope>NUCLEOTIDE SEQUENCE [LARGE SCALE GENOMIC DNA]</scope>
    <source>
        <strain evidence="7 8">SF2.1</strain>
    </source>
</reference>
<dbReference type="InterPro" id="IPR001851">
    <property type="entry name" value="ABC_transp_permease"/>
</dbReference>
<evidence type="ECO:0000313" key="7">
    <source>
        <dbReference type="EMBL" id="CDG40342.1"/>
    </source>
</evidence>
<keyword evidence="2" id="KW-1003">Cell membrane</keyword>
<keyword evidence="5 6" id="KW-0472">Membrane</keyword>
<dbReference type="CDD" id="cd06580">
    <property type="entry name" value="TM_PBP1_transp_TpRbsC_like"/>
    <property type="match status" value="1"/>
</dbReference>
<dbReference type="GO" id="GO:0005886">
    <property type="term" value="C:plasma membrane"/>
    <property type="evidence" value="ECO:0007669"/>
    <property type="project" value="UniProtKB-SubCell"/>
</dbReference>
<organism evidence="7 8">
    <name type="scientific">Asaia bogorensis</name>
    <dbReference type="NCBI Taxonomy" id="91915"/>
    <lineage>
        <taxon>Bacteria</taxon>
        <taxon>Pseudomonadati</taxon>
        <taxon>Pseudomonadota</taxon>
        <taxon>Alphaproteobacteria</taxon>
        <taxon>Acetobacterales</taxon>
        <taxon>Acetobacteraceae</taxon>
        <taxon>Asaia</taxon>
    </lineage>
</organism>
<dbReference type="PANTHER" id="PTHR47089">
    <property type="entry name" value="ABC TRANSPORTER, PERMEASE PROTEIN"/>
    <property type="match status" value="1"/>
</dbReference>
<feature type="transmembrane region" description="Helical" evidence="6">
    <location>
        <begin position="62"/>
        <end position="80"/>
    </location>
</feature>
<sequence length="346" mass="36070">MSRRIRLAVVPARRILIGRLLALGFVALVLALVLAILGLPLGMVLGLVVTSTFGTVFGLENLALYMTPLLMTGGAVWLSLRAGLWNIGAEGQFLAGATAASAVALFLPMPLPLSLPLAMLASLAAGAAWSAVPAAGRAWLGVSEIITTLLLNFIASFVVYYLVTGPWADHVTDAQVSSQRLSVAIPTIYGVVHWGGIVAIVLVLAIGYLLKRSRFGYELTLCGSNPEAARYAGIRVAPRLFVALMASGALAGLGGMMEALGTVHRLQGGLAHGYGYLGIVVALLARHSAYALIPASFLMAVILNTGIVLQTLQVSASSVLAITGLLVFAIAVSDELAAYVRLETQK</sequence>
<evidence type="ECO:0000313" key="8">
    <source>
        <dbReference type="Proteomes" id="UP000027583"/>
    </source>
</evidence>
<dbReference type="Pfam" id="PF02653">
    <property type="entry name" value="BPD_transp_2"/>
    <property type="match status" value="1"/>
</dbReference>
<feature type="transmembrane region" description="Helical" evidence="6">
    <location>
        <begin position="87"/>
        <end position="107"/>
    </location>
</feature>
<dbReference type="PANTHER" id="PTHR47089:SF1">
    <property type="entry name" value="GUANOSINE ABC TRANSPORTER PERMEASE PROTEIN NUPP"/>
    <property type="match status" value="1"/>
</dbReference>
<name>A0A060QLH0_9PROT</name>
<comment type="caution">
    <text evidence="7">The sequence shown here is derived from an EMBL/GenBank/DDBJ whole genome shotgun (WGS) entry which is preliminary data.</text>
</comment>